<keyword evidence="1" id="KW-1133">Transmembrane helix</keyword>
<protein>
    <submittedName>
        <fullName evidence="2">Uncharacterized protein</fullName>
    </submittedName>
</protein>
<dbReference type="Proteomes" id="UP000244090">
    <property type="component" value="Unassembled WGS sequence"/>
</dbReference>
<evidence type="ECO:0000256" key="1">
    <source>
        <dbReference type="SAM" id="Phobius"/>
    </source>
</evidence>
<dbReference type="RefSeq" id="WP_146169687.1">
    <property type="nucleotide sequence ID" value="NZ_QBKT01000001.1"/>
</dbReference>
<keyword evidence="1" id="KW-0472">Membrane</keyword>
<evidence type="ECO:0000313" key="2">
    <source>
        <dbReference type="EMBL" id="PTX63565.1"/>
    </source>
</evidence>
<evidence type="ECO:0000313" key="3">
    <source>
        <dbReference type="Proteomes" id="UP000244090"/>
    </source>
</evidence>
<accession>A0A2T6C5K1</accession>
<keyword evidence="3" id="KW-1185">Reference proteome</keyword>
<name>A0A2T6C5K1_9FLAO</name>
<dbReference type="OrthoDB" id="1449518at2"/>
<dbReference type="EMBL" id="QBKT01000001">
    <property type="protein sequence ID" value="PTX63565.1"/>
    <property type="molecule type" value="Genomic_DNA"/>
</dbReference>
<feature type="transmembrane region" description="Helical" evidence="1">
    <location>
        <begin position="63"/>
        <end position="83"/>
    </location>
</feature>
<keyword evidence="1" id="KW-0812">Transmembrane</keyword>
<gene>
    <name evidence="2" type="ORF">C8N46_101166</name>
</gene>
<proteinExistence type="predicted"/>
<reference evidence="2 3" key="1">
    <citation type="submission" date="2018-04" db="EMBL/GenBank/DDBJ databases">
        <title>Genomic Encyclopedia of Archaeal and Bacterial Type Strains, Phase II (KMG-II): from individual species to whole genera.</title>
        <authorList>
            <person name="Goeker M."/>
        </authorList>
    </citation>
    <scope>NUCLEOTIDE SEQUENCE [LARGE SCALE GENOMIC DNA]</scope>
    <source>
        <strain evidence="2 3">DSM 25731</strain>
    </source>
</reference>
<organism evidence="2 3">
    <name type="scientific">Kordia periserrulae</name>
    <dbReference type="NCBI Taxonomy" id="701523"/>
    <lineage>
        <taxon>Bacteria</taxon>
        <taxon>Pseudomonadati</taxon>
        <taxon>Bacteroidota</taxon>
        <taxon>Flavobacteriia</taxon>
        <taxon>Flavobacteriales</taxon>
        <taxon>Flavobacteriaceae</taxon>
        <taxon>Kordia</taxon>
    </lineage>
</organism>
<sequence>MTTTNLTHTMLVRTEPIERTEDLGYVGILTSNYKEKAKENFRNVESSSLFGLKQRIRTNQHRFTPAAGAILKVSVFILAYAIAFL</sequence>
<comment type="caution">
    <text evidence="2">The sequence shown here is derived from an EMBL/GenBank/DDBJ whole genome shotgun (WGS) entry which is preliminary data.</text>
</comment>
<dbReference type="AlphaFoldDB" id="A0A2T6C5K1"/>